<accession>A0ABU9YRR4</accession>
<dbReference type="EMBL" id="JBBKTW010000011">
    <property type="protein sequence ID" value="MEN2991508.1"/>
    <property type="molecule type" value="Genomic_DNA"/>
</dbReference>
<organism evidence="3 4">
    <name type="scientific">Tistrella arctica</name>
    <dbReference type="NCBI Taxonomy" id="3133430"/>
    <lineage>
        <taxon>Bacteria</taxon>
        <taxon>Pseudomonadati</taxon>
        <taxon>Pseudomonadota</taxon>
        <taxon>Alphaproteobacteria</taxon>
        <taxon>Geminicoccales</taxon>
        <taxon>Geminicoccaceae</taxon>
        <taxon>Tistrella</taxon>
    </lineage>
</organism>
<evidence type="ECO:0000313" key="4">
    <source>
        <dbReference type="Proteomes" id="UP001413721"/>
    </source>
</evidence>
<dbReference type="PANTHER" id="PTHR33755:SF7">
    <property type="entry name" value="TOXIN MODULE OF TOXIN-ANTITOXIN SYSTEM RELE_STBE FAMILY"/>
    <property type="match status" value="1"/>
</dbReference>
<dbReference type="Proteomes" id="UP001413721">
    <property type="component" value="Unassembled WGS sequence"/>
</dbReference>
<dbReference type="PANTHER" id="PTHR33755">
    <property type="entry name" value="TOXIN PARE1-RELATED"/>
    <property type="match status" value="1"/>
</dbReference>
<dbReference type="Gene3D" id="3.30.2310.20">
    <property type="entry name" value="RelE-like"/>
    <property type="match status" value="1"/>
</dbReference>
<evidence type="ECO:0000256" key="1">
    <source>
        <dbReference type="ARBA" id="ARBA00006226"/>
    </source>
</evidence>
<evidence type="ECO:0000256" key="2">
    <source>
        <dbReference type="ARBA" id="ARBA00022649"/>
    </source>
</evidence>
<proteinExistence type="inferred from homology"/>
<gene>
    <name evidence="3" type="ORF">WG926_24565</name>
</gene>
<evidence type="ECO:0000313" key="3">
    <source>
        <dbReference type="EMBL" id="MEN2991508.1"/>
    </source>
</evidence>
<keyword evidence="4" id="KW-1185">Reference proteome</keyword>
<reference evidence="3 4" key="1">
    <citation type="submission" date="2024-03" db="EMBL/GenBank/DDBJ databases">
        <title>High-quality draft genome sequencing of Tistrella sp. BH-R2-4.</title>
        <authorList>
            <person name="Dong C."/>
        </authorList>
    </citation>
    <scope>NUCLEOTIDE SEQUENCE [LARGE SCALE GENOMIC DNA]</scope>
    <source>
        <strain evidence="3 4">BH-R2-4</strain>
    </source>
</reference>
<sequence>MRPVVFAPAALRDLERLSAFLRTKNPAAANRAGAAIIKGVRALGTWPKMGRVVDDLPDIYRDWLIDFGDTGYVARYRITDDRVIILAVRHQKEAGW</sequence>
<dbReference type="InterPro" id="IPR007712">
    <property type="entry name" value="RelE/ParE_toxin"/>
</dbReference>
<dbReference type="InterPro" id="IPR051803">
    <property type="entry name" value="TA_system_RelE-like_toxin"/>
</dbReference>
<protein>
    <submittedName>
        <fullName evidence="3">Type II toxin-antitoxin system RelE/ParE family toxin</fullName>
    </submittedName>
</protein>
<name>A0ABU9YRR4_9PROT</name>
<dbReference type="InterPro" id="IPR035093">
    <property type="entry name" value="RelE/ParE_toxin_dom_sf"/>
</dbReference>
<dbReference type="RefSeq" id="WP_345932206.1">
    <property type="nucleotide sequence ID" value="NZ_JBBKTV010000002.1"/>
</dbReference>
<dbReference type="Pfam" id="PF05016">
    <property type="entry name" value="ParE_toxin"/>
    <property type="match status" value="1"/>
</dbReference>
<comment type="caution">
    <text evidence="3">The sequence shown here is derived from an EMBL/GenBank/DDBJ whole genome shotgun (WGS) entry which is preliminary data.</text>
</comment>
<keyword evidence="2" id="KW-1277">Toxin-antitoxin system</keyword>
<comment type="similarity">
    <text evidence="1">Belongs to the RelE toxin family.</text>
</comment>